<protein>
    <submittedName>
        <fullName evidence="1">Uncharacterized protein</fullName>
    </submittedName>
</protein>
<sequence>MVGVNRWRGLVNPSLSRVLKQSEVGTFGTNPVINVKWKTLCFQFGWQRGSTLVPFLGREFFYGIKI</sequence>
<proteinExistence type="predicted"/>
<comment type="caution">
    <text evidence="1">The sequence shown here is derived from an EMBL/GenBank/DDBJ whole genome shotgun (WGS) entry which is preliminary data.</text>
</comment>
<dbReference type="EMBL" id="JRUN01000059">
    <property type="protein sequence ID" value="KHD84446.1"/>
    <property type="molecule type" value="Genomic_DNA"/>
</dbReference>
<dbReference type="AlphaFoldDB" id="A0A0A6VA55"/>
<gene>
    <name evidence="1" type="ORF">NG54_15375</name>
</gene>
<organism evidence="1 2">
    <name type="scientific">Heyndrickxia ginsengihumi</name>
    <dbReference type="NCBI Taxonomy" id="363870"/>
    <lineage>
        <taxon>Bacteria</taxon>
        <taxon>Bacillati</taxon>
        <taxon>Bacillota</taxon>
        <taxon>Bacilli</taxon>
        <taxon>Bacillales</taxon>
        <taxon>Bacillaceae</taxon>
        <taxon>Heyndrickxia</taxon>
    </lineage>
</organism>
<evidence type="ECO:0000313" key="1">
    <source>
        <dbReference type="EMBL" id="KHD84446.1"/>
    </source>
</evidence>
<dbReference type="Proteomes" id="UP000030588">
    <property type="component" value="Unassembled WGS sequence"/>
</dbReference>
<dbReference type="STRING" id="363870.NG54_15375"/>
<evidence type="ECO:0000313" key="2">
    <source>
        <dbReference type="Proteomes" id="UP000030588"/>
    </source>
</evidence>
<name>A0A0A6VA55_9BACI</name>
<accession>A0A0A6VA55</accession>
<reference evidence="1 2" key="1">
    <citation type="submission" date="2014-10" db="EMBL/GenBank/DDBJ databases">
        <title>Draft genome of phytase producing Bacillus ginsengihumi strain M2.11.</title>
        <authorList>
            <person name="Toymentseva A."/>
            <person name="Boulygina E.A."/>
            <person name="Kazakov S.V."/>
            <person name="Kayumov I."/>
            <person name="Suleimanova A.D."/>
            <person name="Mardanova A.M."/>
            <person name="Maria S.N."/>
            <person name="Sergey M.Y."/>
            <person name="Sharipova M.R."/>
        </authorList>
    </citation>
    <scope>NUCLEOTIDE SEQUENCE [LARGE SCALE GENOMIC DNA]</scope>
    <source>
        <strain evidence="1 2">M2.11</strain>
    </source>
</reference>